<evidence type="ECO:0000259" key="2">
    <source>
        <dbReference type="PROSITE" id="PS50164"/>
    </source>
</evidence>
<keyword evidence="3" id="KW-0378">Hydrolase</keyword>
<organism evidence="3 4">
    <name type="scientific">Longibaculum muris</name>
    <dbReference type="NCBI Taxonomy" id="1796628"/>
    <lineage>
        <taxon>Bacteria</taxon>
        <taxon>Bacillati</taxon>
        <taxon>Bacillota</taxon>
        <taxon>Erysipelotrichia</taxon>
        <taxon>Erysipelotrichales</taxon>
        <taxon>Coprobacillaceae</taxon>
        <taxon>Longibaculum</taxon>
    </lineage>
</organism>
<dbReference type="Proteomes" id="UP000295515">
    <property type="component" value="Unassembled WGS sequence"/>
</dbReference>
<protein>
    <submittedName>
        <fullName evidence="3">Putative endonuclease</fullName>
    </submittedName>
</protein>
<name>A0A4R3YGF3_9FIRM</name>
<reference evidence="3 4" key="1">
    <citation type="submission" date="2019-03" db="EMBL/GenBank/DDBJ databases">
        <title>Genomic Encyclopedia of Type Strains, Phase IV (KMG-IV): sequencing the most valuable type-strain genomes for metagenomic binning, comparative biology and taxonomic classification.</title>
        <authorList>
            <person name="Goeker M."/>
        </authorList>
    </citation>
    <scope>NUCLEOTIDE SEQUENCE [LARGE SCALE GENOMIC DNA]</scope>
    <source>
        <strain evidence="3 4">DSM 29487</strain>
    </source>
</reference>
<dbReference type="PANTHER" id="PTHR34477:SF1">
    <property type="entry name" value="UPF0213 PROTEIN YHBQ"/>
    <property type="match status" value="1"/>
</dbReference>
<dbReference type="InterPro" id="IPR000305">
    <property type="entry name" value="GIY-YIG_endonuc"/>
</dbReference>
<comment type="similarity">
    <text evidence="1">Belongs to the UPF0213 family.</text>
</comment>
<dbReference type="CDD" id="cd10456">
    <property type="entry name" value="GIY-YIG_UPF0213"/>
    <property type="match status" value="1"/>
</dbReference>
<dbReference type="SUPFAM" id="SSF82771">
    <property type="entry name" value="GIY-YIG endonuclease"/>
    <property type="match status" value="1"/>
</dbReference>
<keyword evidence="3" id="KW-0255">Endonuclease</keyword>
<feature type="domain" description="GIY-YIG" evidence="2">
    <location>
        <begin position="1"/>
        <end position="78"/>
    </location>
</feature>
<dbReference type="PANTHER" id="PTHR34477">
    <property type="entry name" value="UPF0213 PROTEIN YHBQ"/>
    <property type="match status" value="1"/>
</dbReference>
<evidence type="ECO:0000313" key="3">
    <source>
        <dbReference type="EMBL" id="TCV91081.1"/>
    </source>
</evidence>
<dbReference type="InterPro" id="IPR035901">
    <property type="entry name" value="GIY-YIG_endonuc_sf"/>
</dbReference>
<dbReference type="InterPro" id="IPR050190">
    <property type="entry name" value="UPF0213_domain"/>
</dbReference>
<dbReference type="RefSeq" id="WP_066450105.1">
    <property type="nucleotide sequence ID" value="NZ_JANKBF010000030.1"/>
</dbReference>
<comment type="caution">
    <text evidence="3">The sequence shown here is derived from an EMBL/GenBank/DDBJ whole genome shotgun (WGS) entry which is preliminary data.</text>
</comment>
<dbReference type="AlphaFoldDB" id="A0A4R3YGF3"/>
<evidence type="ECO:0000313" key="4">
    <source>
        <dbReference type="Proteomes" id="UP000295515"/>
    </source>
</evidence>
<dbReference type="Pfam" id="PF01541">
    <property type="entry name" value="GIY-YIG"/>
    <property type="match status" value="1"/>
</dbReference>
<sequence>MYYIYILRCQDNSLYIGITTDIKRRFHEHISKANKGAKYTKAHAVESIEFCMVCQNRSIASKMEYRLKTLSKKQKENLIQNHDNLKIYFQDQLDLSLYEIIQVNIE</sequence>
<dbReference type="EMBL" id="SMCQ01000036">
    <property type="protein sequence ID" value="TCV91081.1"/>
    <property type="molecule type" value="Genomic_DNA"/>
</dbReference>
<evidence type="ECO:0000256" key="1">
    <source>
        <dbReference type="ARBA" id="ARBA00007435"/>
    </source>
</evidence>
<accession>A0A4R3YGF3</accession>
<dbReference type="GeneID" id="98916810"/>
<dbReference type="SMART" id="SM00465">
    <property type="entry name" value="GIYc"/>
    <property type="match status" value="1"/>
</dbReference>
<gene>
    <name evidence="3" type="ORF">EDD60_13618</name>
</gene>
<proteinExistence type="inferred from homology"/>
<dbReference type="PROSITE" id="PS50164">
    <property type="entry name" value="GIY_YIG"/>
    <property type="match status" value="1"/>
</dbReference>
<keyword evidence="4" id="KW-1185">Reference proteome</keyword>
<dbReference type="GO" id="GO:0004519">
    <property type="term" value="F:endonuclease activity"/>
    <property type="evidence" value="ECO:0007669"/>
    <property type="project" value="UniProtKB-KW"/>
</dbReference>
<dbReference type="Gene3D" id="3.40.1440.10">
    <property type="entry name" value="GIY-YIG endonuclease"/>
    <property type="match status" value="1"/>
</dbReference>
<keyword evidence="3" id="KW-0540">Nuclease</keyword>